<dbReference type="InterPro" id="IPR008144">
    <property type="entry name" value="Guanylate_kin-like_dom"/>
</dbReference>
<evidence type="ECO:0000259" key="17">
    <source>
        <dbReference type="PROSITE" id="PS50106"/>
    </source>
</evidence>
<dbReference type="InterPro" id="IPR036028">
    <property type="entry name" value="SH3-like_dom_sf"/>
</dbReference>
<evidence type="ECO:0000256" key="14">
    <source>
        <dbReference type="SAM" id="MobiDB-lite"/>
    </source>
</evidence>
<evidence type="ECO:0000256" key="10">
    <source>
        <dbReference type="ARBA" id="ARBA00022949"/>
    </source>
</evidence>
<dbReference type="Gene3D" id="2.30.30.40">
    <property type="entry name" value="SH3 Domains"/>
    <property type="match status" value="1"/>
</dbReference>
<dbReference type="CDD" id="cd06724">
    <property type="entry name" value="PDZ2_Dlg1-2-4-like"/>
    <property type="match status" value="1"/>
</dbReference>
<dbReference type="PIRSF" id="PIRSF001741">
    <property type="entry name" value="MAGUK_DLGH"/>
    <property type="match status" value="1"/>
</dbReference>
<dbReference type="SMART" id="SM00569">
    <property type="entry name" value="L27"/>
    <property type="match status" value="1"/>
</dbReference>
<dbReference type="SMART" id="SM00228">
    <property type="entry name" value="PDZ"/>
    <property type="match status" value="3"/>
</dbReference>
<dbReference type="GO" id="GO:0031594">
    <property type="term" value="C:neuromuscular junction"/>
    <property type="evidence" value="ECO:0007669"/>
    <property type="project" value="InterPro"/>
</dbReference>
<dbReference type="Gene3D" id="3.40.50.300">
    <property type="entry name" value="P-loop containing nucleotide triphosphate hydrolases"/>
    <property type="match status" value="1"/>
</dbReference>
<dbReference type="InterPro" id="IPR015143">
    <property type="entry name" value="L27_1"/>
</dbReference>
<dbReference type="GO" id="GO:0070161">
    <property type="term" value="C:anchoring junction"/>
    <property type="evidence" value="ECO:0007669"/>
    <property type="project" value="UniProtKB-SubCell"/>
</dbReference>
<evidence type="ECO:0000259" key="16">
    <source>
        <dbReference type="PROSITE" id="PS50052"/>
    </source>
</evidence>
<keyword evidence="11" id="KW-0472">Membrane</keyword>
<dbReference type="InterPro" id="IPR020590">
    <property type="entry name" value="Guanylate_kinase_CS"/>
</dbReference>
<feature type="domain" description="Guanylate kinase-like" evidence="16">
    <location>
        <begin position="678"/>
        <end position="853"/>
    </location>
</feature>
<dbReference type="InterPro" id="IPR019590">
    <property type="entry name" value="DLG1_PEST_dom"/>
</dbReference>
<dbReference type="InterPro" id="IPR016313">
    <property type="entry name" value="DLG1-like"/>
</dbReference>
<keyword evidence="7" id="KW-1003">Cell membrane</keyword>
<dbReference type="PROSITE" id="PS00856">
    <property type="entry name" value="GUANYLATE_KINASE_1"/>
    <property type="match status" value="1"/>
</dbReference>
<comment type="subcellular location">
    <subcellularLocation>
        <location evidence="2">Apical cell membrane</location>
    </subcellularLocation>
    <subcellularLocation>
        <location evidence="3">Cell junction</location>
    </subcellularLocation>
    <subcellularLocation>
        <location evidence="1">Cell membrane</location>
        <topology evidence="1">Peripheral membrane protein</topology>
    </subcellularLocation>
    <subcellularLocation>
        <location evidence="4">Endoplasmic reticulum membrane</location>
    </subcellularLocation>
</comment>
<evidence type="ECO:0000256" key="13">
    <source>
        <dbReference type="PROSITE-ProRule" id="PRU00192"/>
    </source>
</evidence>
<dbReference type="GeneTree" id="ENSGT00940000159409"/>
<dbReference type="SMART" id="SM01277">
    <property type="entry name" value="MAGUK_N_PEST"/>
    <property type="match status" value="1"/>
</dbReference>
<dbReference type="Pfam" id="PF09058">
    <property type="entry name" value="L27_1"/>
    <property type="match status" value="1"/>
</dbReference>
<keyword evidence="20" id="KW-1185">Reference proteome</keyword>
<dbReference type="FunFam" id="2.30.42.10:FF:000049">
    <property type="entry name" value="disks large homolog 1 isoform X1"/>
    <property type="match status" value="1"/>
</dbReference>
<feature type="domain" description="L27" evidence="18">
    <location>
        <begin position="4"/>
        <end position="64"/>
    </location>
</feature>
<evidence type="ECO:0000256" key="9">
    <source>
        <dbReference type="ARBA" id="ARBA00022824"/>
    </source>
</evidence>
<gene>
    <name evidence="19" type="primary">DLG1</name>
</gene>
<dbReference type="GO" id="GO:0007268">
    <property type="term" value="P:chemical synaptic transmission"/>
    <property type="evidence" value="ECO:0007669"/>
    <property type="project" value="InterPro"/>
</dbReference>
<dbReference type="AlphaFoldDB" id="A0A2I3MA61"/>
<dbReference type="GO" id="GO:0097120">
    <property type="term" value="P:receptor localization to synapse"/>
    <property type="evidence" value="ECO:0007669"/>
    <property type="project" value="TreeGrafter"/>
</dbReference>
<dbReference type="GO" id="GO:0099072">
    <property type="term" value="P:regulation of postsynaptic membrane neurotransmitter receptor levels"/>
    <property type="evidence" value="ECO:0007669"/>
    <property type="project" value="TreeGrafter"/>
</dbReference>
<dbReference type="InterPro" id="IPR004172">
    <property type="entry name" value="L27_dom"/>
</dbReference>
<dbReference type="Gene3D" id="2.30.42.10">
    <property type="match status" value="3"/>
</dbReference>
<protein>
    <recommendedName>
        <fullName evidence="12">Disks large homolog 1</fullName>
    </recommendedName>
</protein>
<dbReference type="InterPro" id="IPR001452">
    <property type="entry name" value="SH3_domain"/>
</dbReference>
<dbReference type="PROSITE" id="PS50106">
    <property type="entry name" value="PDZ"/>
    <property type="match status" value="3"/>
</dbReference>
<dbReference type="Gene3D" id="1.10.287.470">
    <property type="entry name" value="Helix hairpin bin"/>
    <property type="match status" value="1"/>
</dbReference>
<dbReference type="PROSITE" id="PS50002">
    <property type="entry name" value="SH3"/>
    <property type="match status" value="1"/>
</dbReference>
<dbReference type="SUPFAM" id="SSF52540">
    <property type="entry name" value="P-loop containing nucleoside triphosphate hydrolases"/>
    <property type="match status" value="1"/>
</dbReference>
<evidence type="ECO:0000259" key="18">
    <source>
        <dbReference type="PROSITE" id="PS51022"/>
    </source>
</evidence>
<sequence>MPVRKQDTQRALHLLEEYRSKLSQTEDRQLRSSIERVINIFQSNLFQALIDIQEFYEVTLLDNPKCVDRSKLSEPIQPVNTWEISSLPSSTVTSETLPSSLSPSVEKYRYQDEDTPPQEHISPQITNEVVGPELVHVSEKNLSEIENVHGFVSHSHISPIKANPPPVLVNTDSLETPTYVNGTDADYEYEEITLERGNSGLGFSIAGGTDNPHIGDDSSIFITKIITGGAAAQDGRLRVNDCILRVNEVDVRDVTHSKAVEALKEAGSIVRLYVKRRKPVSEKIMEIKLIKGPKGLGFSIAGGVGNQHIPGDNSIYVTKIIEGGAAHKDGKLQIGDKLLAVNNVCLEEVTHEEAVTALKNTSDFVYLKVAKPTSMYMNDGYAPPDITNSSSQPVDNHVSPSSFLGQTPASPARYSPVSKAVLGDDEITREPRKVVLHRGSTGLGFNIVGGEDGEGIFISFILAGGPADLSGELRKGDRIISVNSVDLRAASHEQAAAALKNAGQAVTIVAQYRPEEYSRFEAKIHDLREQMMNSSISSGSGSLRTSQKRSLYVRALFDYDKTKDSGLPSQGLNFKFGDILHVINASDDEWWQARQVTPDGESDEVGVIPSKRSSHSMTSVKRTSFPENSPSTRTRTRVSRKQVMLTEIPDDMGSKGLSGQEEYVLSYEPVNQQEVNYTRPVIILGPMKDRINDDLISEFPDKFGSCVPHTTRPKRDYEVDGRDYHFVTSREQMEKDIQEHKFIEAGQYNNHLYGTSVQSVREVAEKGKHCILDVSGNAIKRLQIAQLYPISIFIKPKSMENIMEMNKRLTEEQARKTFERAMKLEQEFTEHFTAIVQGDTLEDIYNQVKQIIEEQSGSYIWVPAKEKL</sequence>
<dbReference type="Pfam" id="PF00625">
    <property type="entry name" value="Guanylate_kin"/>
    <property type="match status" value="1"/>
</dbReference>
<dbReference type="GO" id="GO:0098609">
    <property type="term" value="P:cell-cell adhesion"/>
    <property type="evidence" value="ECO:0007669"/>
    <property type="project" value="TreeGrafter"/>
</dbReference>
<dbReference type="InterPro" id="IPR001478">
    <property type="entry name" value="PDZ"/>
</dbReference>
<dbReference type="Bgee" id="ENSPANG00000002306">
    <property type="expression patterns" value="Expressed in putamen and 68 other cell types or tissues"/>
</dbReference>
<dbReference type="CDD" id="cd06723">
    <property type="entry name" value="PDZ1_Dlg1-2-4-like"/>
    <property type="match status" value="1"/>
</dbReference>
<dbReference type="SUPFAM" id="SSF50156">
    <property type="entry name" value="PDZ domain-like"/>
    <property type="match status" value="3"/>
</dbReference>
<feature type="domain" description="PDZ" evidence="17">
    <location>
        <begin position="433"/>
        <end position="514"/>
    </location>
</feature>
<reference evidence="19" key="2">
    <citation type="submission" date="2025-08" db="UniProtKB">
        <authorList>
            <consortium name="Ensembl"/>
        </authorList>
    </citation>
    <scope>IDENTIFICATION</scope>
</reference>
<dbReference type="Ensembl" id="ENSPANT00000047896.2">
    <property type="protein sequence ID" value="ENSPANP00000032632.2"/>
    <property type="gene ID" value="ENSPANG00000002306.3"/>
</dbReference>
<dbReference type="InterPro" id="IPR008145">
    <property type="entry name" value="GK/Ca_channel_bsu"/>
</dbReference>
<dbReference type="SUPFAM" id="SSF50044">
    <property type="entry name" value="SH3-domain"/>
    <property type="match status" value="1"/>
</dbReference>
<feature type="domain" description="SH3" evidence="15">
    <location>
        <begin position="548"/>
        <end position="618"/>
    </location>
</feature>
<evidence type="ECO:0000256" key="4">
    <source>
        <dbReference type="ARBA" id="ARBA00004586"/>
    </source>
</evidence>
<keyword evidence="8" id="KW-0677">Repeat</keyword>
<evidence type="ECO:0000313" key="20">
    <source>
        <dbReference type="Proteomes" id="UP000028761"/>
    </source>
</evidence>
<dbReference type="InterPro" id="IPR036034">
    <property type="entry name" value="PDZ_sf"/>
</dbReference>
<dbReference type="FunFam" id="3.40.50.300:FF:001402">
    <property type="entry name" value="Discs, large homolog 3 (Drosophila)"/>
    <property type="match status" value="1"/>
</dbReference>
<dbReference type="Proteomes" id="UP000028761">
    <property type="component" value="Chromosome 2"/>
</dbReference>
<dbReference type="CDD" id="cd06795">
    <property type="entry name" value="PDZ3_Dlg1-2-4-like"/>
    <property type="match status" value="1"/>
</dbReference>
<dbReference type="InterPro" id="IPR027417">
    <property type="entry name" value="P-loop_NTPase"/>
</dbReference>
<dbReference type="FunFam" id="3.30.63.10:FF:000001">
    <property type="entry name" value="Disks large homolog 1 isoform 2"/>
    <property type="match status" value="1"/>
</dbReference>
<evidence type="ECO:0000256" key="2">
    <source>
        <dbReference type="ARBA" id="ARBA00004221"/>
    </source>
</evidence>
<dbReference type="CDD" id="cd00071">
    <property type="entry name" value="GMPK"/>
    <property type="match status" value="1"/>
</dbReference>
<dbReference type="InterPro" id="IPR019583">
    <property type="entry name" value="DLG1-4_PDZ_assoc"/>
</dbReference>
<feature type="domain" description="PDZ" evidence="17">
    <location>
        <begin position="286"/>
        <end position="373"/>
    </location>
</feature>
<evidence type="ECO:0000313" key="19">
    <source>
        <dbReference type="Ensembl" id="ENSPANP00000032632.2"/>
    </source>
</evidence>
<reference evidence="19 20" key="1">
    <citation type="submission" date="2012-03" db="EMBL/GenBank/DDBJ databases">
        <title>Whole Genome Assembly of Papio anubis.</title>
        <authorList>
            <person name="Liu Y.L."/>
            <person name="Abraham K.A."/>
            <person name="Akbar H.A."/>
            <person name="Ali S.A."/>
            <person name="Anosike U.A."/>
            <person name="Aqrawi P.A."/>
            <person name="Arias F.A."/>
            <person name="Attaway T.A."/>
            <person name="Awwad R.A."/>
            <person name="Babu C.B."/>
            <person name="Bandaranaike D.B."/>
            <person name="Battles P.B."/>
            <person name="Bell A.B."/>
            <person name="Beltran B.B."/>
            <person name="Berhane-Mersha D.B."/>
            <person name="Bess C.B."/>
            <person name="Bickham C.B."/>
            <person name="Bolden T.B."/>
            <person name="Carter K.C."/>
            <person name="Chau D.C."/>
            <person name="Chavez A.C."/>
            <person name="Clerc-Blankenburg K.C."/>
            <person name="Coyle M.C."/>
            <person name="Dao M.D."/>
            <person name="Davila M.L.D."/>
            <person name="Davy-Carroll L.D."/>
            <person name="Denson S.D."/>
            <person name="Dinh H.D."/>
            <person name="Fernandez S.F."/>
            <person name="Fernando P.F."/>
            <person name="Forbes L.F."/>
            <person name="Francis C.F."/>
            <person name="Francisco L.F."/>
            <person name="Fu Q.F."/>
            <person name="Garcia-Iii R.G."/>
            <person name="Garrett T.G."/>
            <person name="Gross S.G."/>
            <person name="Gubbala S.G."/>
            <person name="Hirani K.H."/>
            <person name="Hogues M.H."/>
            <person name="Hollins B.H."/>
            <person name="Jackson L.J."/>
            <person name="Javaid M.J."/>
            <person name="Jhangiani S.J."/>
            <person name="Johnson A.J."/>
            <person name="Johnson B.J."/>
            <person name="Jones J.J."/>
            <person name="Joshi V.J."/>
            <person name="Kalu J.K."/>
            <person name="Khan N.K."/>
            <person name="Korchina V.K."/>
            <person name="Kovar C.K."/>
            <person name="Lago L.L."/>
            <person name="Lara F.L."/>
            <person name="Le T.-K.L."/>
            <person name="Lee S.L."/>
            <person name="Legall-Iii F.L."/>
            <person name="Lemon S.L."/>
            <person name="Liu J.L."/>
            <person name="Liu Y.-S.L."/>
            <person name="Liyanage D.L."/>
            <person name="Lopez J.L."/>
            <person name="Lorensuhewa L.L."/>
            <person name="Mata R.M."/>
            <person name="Mathew T.M."/>
            <person name="Mercado C.M."/>
            <person name="Mercado I.M."/>
            <person name="Morales K.M."/>
            <person name="Morgan M.M."/>
            <person name="Munidasa M.M."/>
            <person name="Ngo D.N."/>
            <person name="Nguyen L.N."/>
            <person name="Nguyen T.N."/>
            <person name="Nguyen N.N."/>
            <person name="Obregon M.O."/>
            <person name="Okwuonu G.O."/>
            <person name="Ongeri F.O."/>
            <person name="Onwere C.O."/>
            <person name="Osifeso I.O."/>
            <person name="Parra A.P."/>
            <person name="Patil S.P."/>
            <person name="Perez A.P."/>
            <person name="Perez Y.P."/>
            <person name="Pham C.P."/>
            <person name="Pu L.-L.P."/>
            <person name="Puazo M.P."/>
            <person name="Quiroz J.Q."/>
            <person name="Rouhana J.R."/>
            <person name="Ruiz M.R."/>
            <person name="Ruiz S.-J.R."/>
            <person name="Saada N.S."/>
            <person name="Santibanez J.S."/>
            <person name="Scheel M.S."/>
            <person name="Schneider B.S."/>
            <person name="Simmons D.S."/>
            <person name="Sisson I.S."/>
            <person name="Tang L.-Y.T."/>
            <person name="Thornton R.T."/>
            <person name="Tisius J.T."/>
            <person name="Toledanes G.T."/>
            <person name="Trejos Z.T."/>
            <person name="Usmani K.U."/>
            <person name="Varghese R.V."/>
            <person name="Vattathil S.V."/>
            <person name="Vee V.V."/>
            <person name="Walker D.W."/>
            <person name="Weissenberger G.W."/>
            <person name="White C.W."/>
            <person name="Williams A.W."/>
            <person name="Woodworth J.W."/>
            <person name="Wright R.W."/>
            <person name="Zhu Y.Z."/>
            <person name="Han Y.H."/>
            <person name="Newsham I.N."/>
            <person name="Nazareth L.N."/>
            <person name="Worley K.W."/>
            <person name="Muzny D.M."/>
            <person name="Rogers J.R."/>
            <person name="Gibbs R.G."/>
        </authorList>
    </citation>
    <scope>NUCLEOTIDE SEQUENCE [LARGE SCALE GENOMIC DNA]</scope>
</reference>
<evidence type="ECO:0000256" key="12">
    <source>
        <dbReference type="ARBA" id="ARBA00044189"/>
    </source>
</evidence>
<dbReference type="PROSITE" id="PS50052">
    <property type="entry name" value="GUANYLATE_KINASE_2"/>
    <property type="match status" value="1"/>
</dbReference>
<dbReference type="GO" id="GO:0005789">
    <property type="term" value="C:endoplasmic reticulum membrane"/>
    <property type="evidence" value="ECO:0007669"/>
    <property type="project" value="UniProtKB-SubCell"/>
</dbReference>
<name>A0A2I3MA61_PAPAN</name>
<dbReference type="Pfam" id="PF00595">
    <property type="entry name" value="PDZ"/>
    <property type="match status" value="3"/>
</dbReference>
<dbReference type="GO" id="GO:0019901">
    <property type="term" value="F:protein kinase binding"/>
    <property type="evidence" value="ECO:0007669"/>
    <property type="project" value="TreeGrafter"/>
</dbReference>
<evidence type="ECO:0000256" key="7">
    <source>
        <dbReference type="ARBA" id="ARBA00022475"/>
    </source>
</evidence>
<dbReference type="InterPro" id="IPR050614">
    <property type="entry name" value="Synaptic_Scaffolding_LAP-MAGUK"/>
</dbReference>
<dbReference type="ExpressionAtlas" id="A0A2I3MA61">
    <property type="expression patterns" value="baseline"/>
</dbReference>
<dbReference type="FunFam" id="1.10.287.470:FF:000001">
    <property type="entry name" value="Disks large 1 isoform X3"/>
    <property type="match status" value="1"/>
</dbReference>
<feature type="compositionally biased region" description="Polar residues" evidence="14">
    <location>
        <begin position="615"/>
        <end position="631"/>
    </location>
</feature>
<keyword evidence="6 13" id="KW-0728">SH3 domain</keyword>
<dbReference type="GO" id="GO:0098839">
    <property type="term" value="C:postsynaptic density membrane"/>
    <property type="evidence" value="ECO:0007669"/>
    <property type="project" value="TreeGrafter"/>
</dbReference>
<dbReference type="FunFam" id="2.30.42.10:FF:000002">
    <property type="entry name" value="Disks large homolog 4 isoform 2"/>
    <property type="match status" value="1"/>
</dbReference>
<dbReference type="Pfam" id="PF10600">
    <property type="entry name" value="PDZ_assoc"/>
    <property type="match status" value="1"/>
</dbReference>
<feature type="region of interest" description="Disordered" evidence="14">
    <location>
        <begin position="597"/>
        <end position="638"/>
    </location>
</feature>
<keyword evidence="10" id="KW-0965">Cell junction</keyword>
<dbReference type="GO" id="GO:0016324">
    <property type="term" value="C:apical plasma membrane"/>
    <property type="evidence" value="ECO:0007669"/>
    <property type="project" value="UniProtKB-SubCell"/>
</dbReference>
<dbReference type="FunFam" id="2.30.42.10:FF:000001">
    <property type="entry name" value="Disks large homolog 1 isoform 2"/>
    <property type="match status" value="1"/>
</dbReference>
<dbReference type="GO" id="GO:0016323">
    <property type="term" value="C:basolateral plasma membrane"/>
    <property type="evidence" value="ECO:0007669"/>
    <property type="project" value="TreeGrafter"/>
</dbReference>
<evidence type="ECO:0000256" key="6">
    <source>
        <dbReference type="ARBA" id="ARBA00022443"/>
    </source>
</evidence>
<dbReference type="GO" id="GO:0043113">
    <property type="term" value="P:receptor clustering"/>
    <property type="evidence" value="ECO:0007669"/>
    <property type="project" value="TreeGrafter"/>
</dbReference>
<reference evidence="19" key="3">
    <citation type="submission" date="2025-09" db="UniProtKB">
        <authorList>
            <consortium name="Ensembl"/>
        </authorList>
    </citation>
    <scope>IDENTIFICATION</scope>
</reference>
<dbReference type="InterPro" id="IPR036892">
    <property type="entry name" value="L27_dom_sf"/>
</dbReference>
<dbReference type="GO" id="GO:0043005">
    <property type="term" value="C:neuron projection"/>
    <property type="evidence" value="ECO:0007669"/>
    <property type="project" value="InterPro"/>
</dbReference>
<evidence type="ECO:0000256" key="5">
    <source>
        <dbReference type="ARBA" id="ARBA00007014"/>
    </source>
</evidence>
<dbReference type="GO" id="GO:0035255">
    <property type="term" value="F:ionotropic glutamate receptor binding"/>
    <property type="evidence" value="ECO:0007669"/>
    <property type="project" value="TreeGrafter"/>
</dbReference>
<dbReference type="SMART" id="SM00072">
    <property type="entry name" value="GuKc"/>
    <property type="match status" value="1"/>
</dbReference>
<dbReference type="Pfam" id="PF00018">
    <property type="entry name" value="SH3_1"/>
    <property type="match status" value="1"/>
</dbReference>
<evidence type="ECO:0000256" key="1">
    <source>
        <dbReference type="ARBA" id="ARBA00004202"/>
    </source>
</evidence>
<dbReference type="Pfam" id="PF10608">
    <property type="entry name" value="MAGUK_N_PEST"/>
    <property type="match status" value="1"/>
</dbReference>
<evidence type="ECO:0000256" key="11">
    <source>
        <dbReference type="ARBA" id="ARBA00023136"/>
    </source>
</evidence>
<proteinExistence type="inferred from homology"/>
<dbReference type="CDD" id="cd11861">
    <property type="entry name" value="SH3_DLG-like"/>
    <property type="match status" value="1"/>
</dbReference>
<feature type="domain" description="PDZ" evidence="17">
    <location>
        <begin position="191"/>
        <end position="278"/>
    </location>
</feature>
<evidence type="ECO:0000256" key="3">
    <source>
        <dbReference type="ARBA" id="ARBA00004282"/>
    </source>
</evidence>
<dbReference type="GO" id="GO:0045197">
    <property type="term" value="P:establishment or maintenance of epithelial cell apical/basal polarity"/>
    <property type="evidence" value="ECO:0007669"/>
    <property type="project" value="TreeGrafter"/>
</dbReference>
<dbReference type="SUPFAM" id="SSF101288">
    <property type="entry name" value="L27 domain"/>
    <property type="match status" value="1"/>
</dbReference>
<dbReference type="SMART" id="SM00326">
    <property type="entry name" value="SH3"/>
    <property type="match status" value="1"/>
</dbReference>
<evidence type="ECO:0000259" key="15">
    <source>
        <dbReference type="PROSITE" id="PS50002"/>
    </source>
</evidence>
<dbReference type="PANTHER" id="PTHR23119:SF5">
    <property type="entry name" value="DISKS LARGE HOMOLOG 1"/>
    <property type="match status" value="1"/>
</dbReference>
<accession>A0A2I3MA61</accession>
<comment type="similarity">
    <text evidence="5">Belongs to the MAGUK family.</text>
</comment>
<organism evidence="19 20">
    <name type="scientific">Papio anubis</name>
    <name type="common">Olive baboon</name>
    <dbReference type="NCBI Taxonomy" id="9555"/>
    <lineage>
        <taxon>Eukaryota</taxon>
        <taxon>Metazoa</taxon>
        <taxon>Chordata</taxon>
        <taxon>Craniata</taxon>
        <taxon>Vertebrata</taxon>
        <taxon>Euteleostomi</taxon>
        <taxon>Mammalia</taxon>
        <taxon>Eutheria</taxon>
        <taxon>Euarchontoglires</taxon>
        <taxon>Primates</taxon>
        <taxon>Haplorrhini</taxon>
        <taxon>Catarrhini</taxon>
        <taxon>Cercopithecidae</taxon>
        <taxon>Cercopithecinae</taxon>
        <taxon>Papio</taxon>
    </lineage>
</organism>
<dbReference type="PROSITE" id="PS51022">
    <property type="entry name" value="L27"/>
    <property type="match status" value="1"/>
</dbReference>
<evidence type="ECO:0000256" key="8">
    <source>
        <dbReference type="ARBA" id="ARBA00022737"/>
    </source>
</evidence>
<keyword evidence="9" id="KW-0256">Endoplasmic reticulum</keyword>
<dbReference type="Gene3D" id="3.30.63.10">
    <property type="entry name" value="Guanylate Kinase phosphate binding domain"/>
    <property type="match status" value="1"/>
</dbReference>
<dbReference type="PANTHER" id="PTHR23119">
    <property type="entry name" value="DISCS LARGE"/>
    <property type="match status" value="1"/>
</dbReference>